<dbReference type="SMART" id="SM00342">
    <property type="entry name" value="HTH_ARAC"/>
    <property type="match status" value="1"/>
</dbReference>
<keyword evidence="2 5" id="KW-0238">DNA-binding</keyword>
<evidence type="ECO:0000313" key="5">
    <source>
        <dbReference type="EMBL" id="SEH64984.1"/>
    </source>
</evidence>
<organism evidence="5 6">
    <name type="scientific">Rheinheimera pacifica</name>
    <dbReference type="NCBI Taxonomy" id="173990"/>
    <lineage>
        <taxon>Bacteria</taxon>
        <taxon>Pseudomonadati</taxon>
        <taxon>Pseudomonadota</taxon>
        <taxon>Gammaproteobacteria</taxon>
        <taxon>Chromatiales</taxon>
        <taxon>Chromatiaceae</taxon>
        <taxon>Rheinheimera</taxon>
    </lineage>
</organism>
<dbReference type="InterPro" id="IPR009057">
    <property type="entry name" value="Homeodomain-like_sf"/>
</dbReference>
<dbReference type="Proteomes" id="UP000199371">
    <property type="component" value="Unassembled WGS sequence"/>
</dbReference>
<dbReference type="GO" id="GO:0003700">
    <property type="term" value="F:DNA-binding transcription factor activity"/>
    <property type="evidence" value="ECO:0007669"/>
    <property type="project" value="InterPro"/>
</dbReference>
<gene>
    <name evidence="5" type="ORF">SAMN05660691_00633</name>
</gene>
<sequence length="148" mass="16708">MKNYSPTGYSLAAFDSSQSTQPVLAQLRQFILQQLPQAPRLTDAASTLNMSSRTLQRALQQADTSFRQLMCQCRQQLAHHYLQDASLSLQQIAFQLGFAEQSSFQKAFKCWQGCSPGVFRQRQQLAANRRRHLSGLNQPGLQVNYGIN</sequence>
<dbReference type="OrthoDB" id="5582699at2"/>
<evidence type="ECO:0000256" key="2">
    <source>
        <dbReference type="ARBA" id="ARBA00023125"/>
    </source>
</evidence>
<accession>A0A1H6K085</accession>
<evidence type="ECO:0000256" key="1">
    <source>
        <dbReference type="ARBA" id="ARBA00023015"/>
    </source>
</evidence>
<dbReference type="GO" id="GO:0005829">
    <property type="term" value="C:cytosol"/>
    <property type="evidence" value="ECO:0007669"/>
    <property type="project" value="TreeGrafter"/>
</dbReference>
<dbReference type="RefSeq" id="WP_092790652.1">
    <property type="nucleotide sequence ID" value="NZ_FNXF01000002.1"/>
</dbReference>
<protein>
    <submittedName>
        <fullName evidence="5">AraC-type DNA-binding protein</fullName>
    </submittedName>
</protein>
<dbReference type="AlphaFoldDB" id="A0A1H6K085"/>
<evidence type="ECO:0000256" key="3">
    <source>
        <dbReference type="ARBA" id="ARBA00023163"/>
    </source>
</evidence>
<dbReference type="GO" id="GO:0000976">
    <property type="term" value="F:transcription cis-regulatory region binding"/>
    <property type="evidence" value="ECO:0007669"/>
    <property type="project" value="TreeGrafter"/>
</dbReference>
<keyword evidence="1" id="KW-0805">Transcription regulation</keyword>
<dbReference type="EMBL" id="FNXF01000002">
    <property type="protein sequence ID" value="SEH64984.1"/>
    <property type="molecule type" value="Genomic_DNA"/>
</dbReference>
<dbReference type="Gene3D" id="1.10.10.60">
    <property type="entry name" value="Homeodomain-like"/>
    <property type="match status" value="1"/>
</dbReference>
<dbReference type="STRING" id="173990.SAMN05660691_00633"/>
<evidence type="ECO:0000259" key="4">
    <source>
        <dbReference type="PROSITE" id="PS01124"/>
    </source>
</evidence>
<dbReference type="Pfam" id="PF12833">
    <property type="entry name" value="HTH_18"/>
    <property type="match status" value="1"/>
</dbReference>
<keyword evidence="3" id="KW-0804">Transcription</keyword>
<reference evidence="6" key="1">
    <citation type="submission" date="2016-10" db="EMBL/GenBank/DDBJ databases">
        <authorList>
            <person name="Varghese N."/>
            <person name="Submissions S."/>
        </authorList>
    </citation>
    <scope>NUCLEOTIDE SEQUENCE [LARGE SCALE GENOMIC DNA]</scope>
    <source>
        <strain evidence="6">DSM 17616</strain>
    </source>
</reference>
<feature type="domain" description="HTH araC/xylS-type" evidence="4">
    <location>
        <begin position="25"/>
        <end position="122"/>
    </location>
</feature>
<keyword evidence="6" id="KW-1185">Reference proteome</keyword>
<evidence type="ECO:0000313" key="6">
    <source>
        <dbReference type="Proteomes" id="UP000199371"/>
    </source>
</evidence>
<dbReference type="PANTHER" id="PTHR47894">
    <property type="entry name" value="HTH-TYPE TRANSCRIPTIONAL REGULATOR GADX"/>
    <property type="match status" value="1"/>
</dbReference>
<proteinExistence type="predicted"/>
<dbReference type="InterPro" id="IPR018060">
    <property type="entry name" value="HTH_AraC"/>
</dbReference>
<name>A0A1H6K085_9GAMM</name>
<dbReference type="PROSITE" id="PS01124">
    <property type="entry name" value="HTH_ARAC_FAMILY_2"/>
    <property type="match status" value="1"/>
</dbReference>
<dbReference type="SUPFAM" id="SSF46689">
    <property type="entry name" value="Homeodomain-like"/>
    <property type="match status" value="1"/>
</dbReference>
<dbReference type="PANTHER" id="PTHR47894:SF1">
    <property type="entry name" value="HTH-TYPE TRANSCRIPTIONAL REGULATOR VQSM"/>
    <property type="match status" value="1"/>
</dbReference>